<gene>
    <name evidence="1" type="ORF">LCGC14_3058560</name>
</gene>
<accession>A0A0F8YSE0</accession>
<sequence length="241" mass="25417">MRRALTMLMLPVAVLAICARAPGQVPLDDLFAPAPGRLTAVAKFGARAIPSVRTVKGGDSLHVAVEMTIAEKFWVYGPYAAGKIVAAQDLTIEPGKSRLKVGEVLFGPTHRHVTDFPDGTRDTHNVYTGRVYAYVPVTVPSDLPAGEYELPLVIEGQVCDPNVCLQLSTTVTATVRVSDATAPHGEWAGPVSAALAEARTAGQWREELAGQGERIDFEVFGGSAWAQLGLAGGLALAFLAG</sequence>
<comment type="caution">
    <text evidence="1">The sequence shown here is derived from an EMBL/GenBank/DDBJ whole genome shotgun (WGS) entry which is preliminary data.</text>
</comment>
<organism evidence="1">
    <name type="scientific">marine sediment metagenome</name>
    <dbReference type="NCBI Taxonomy" id="412755"/>
    <lineage>
        <taxon>unclassified sequences</taxon>
        <taxon>metagenomes</taxon>
        <taxon>ecological metagenomes</taxon>
    </lineage>
</organism>
<proteinExistence type="predicted"/>
<dbReference type="EMBL" id="LAZR01064691">
    <property type="protein sequence ID" value="KKK57034.1"/>
    <property type="molecule type" value="Genomic_DNA"/>
</dbReference>
<protein>
    <submittedName>
        <fullName evidence="1">Uncharacterized protein</fullName>
    </submittedName>
</protein>
<name>A0A0F8YSE0_9ZZZZ</name>
<evidence type="ECO:0000313" key="1">
    <source>
        <dbReference type="EMBL" id="KKK57034.1"/>
    </source>
</evidence>
<feature type="non-terminal residue" evidence="1">
    <location>
        <position position="241"/>
    </location>
</feature>
<reference evidence="1" key="1">
    <citation type="journal article" date="2015" name="Nature">
        <title>Complex archaea that bridge the gap between prokaryotes and eukaryotes.</title>
        <authorList>
            <person name="Spang A."/>
            <person name="Saw J.H."/>
            <person name="Jorgensen S.L."/>
            <person name="Zaremba-Niedzwiedzka K."/>
            <person name="Martijn J."/>
            <person name="Lind A.E."/>
            <person name="van Eijk R."/>
            <person name="Schleper C."/>
            <person name="Guy L."/>
            <person name="Ettema T.J."/>
        </authorList>
    </citation>
    <scope>NUCLEOTIDE SEQUENCE</scope>
</reference>
<dbReference type="AlphaFoldDB" id="A0A0F8YSE0"/>